<dbReference type="EMBL" id="KI913953">
    <property type="protein sequence ID" value="ETW08561.1"/>
    <property type="molecule type" value="Genomic_DNA"/>
</dbReference>
<sequence length="119" mass="12964">MFGLARVQPDRHAGVVVDGKTGLSSPLKPPTDAEVLTTTKYHELVPPAHVSEAMQHAQSSQFATTPAPTTLELPQDIVQAMKANKAAPNRYAMAVGHPRAMQRSTSRYVDTYYPQLHAN</sequence>
<dbReference type="RefSeq" id="XP_008862366.1">
    <property type="nucleotide sequence ID" value="XM_008864144.1"/>
</dbReference>
<protein>
    <submittedName>
        <fullName evidence="1">Uncharacterized protein</fullName>
    </submittedName>
</protein>
<organism evidence="1">
    <name type="scientific">Aphanomyces invadans</name>
    <dbReference type="NCBI Taxonomy" id="157072"/>
    <lineage>
        <taxon>Eukaryota</taxon>
        <taxon>Sar</taxon>
        <taxon>Stramenopiles</taxon>
        <taxon>Oomycota</taxon>
        <taxon>Saprolegniomycetes</taxon>
        <taxon>Saprolegniales</taxon>
        <taxon>Verrucalvaceae</taxon>
        <taxon>Aphanomyces</taxon>
    </lineage>
</organism>
<name>A0A024UQ43_9STRA</name>
<evidence type="ECO:0000313" key="1">
    <source>
        <dbReference type="EMBL" id="ETW08561.1"/>
    </source>
</evidence>
<dbReference type="VEuPathDB" id="FungiDB:H310_01117"/>
<reference evidence="1" key="1">
    <citation type="submission" date="2013-12" db="EMBL/GenBank/DDBJ databases">
        <title>The Genome Sequence of Aphanomyces invadans NJM9701.</title>
        <authorList>
            <consortium name="The Broad Institute Genomics Platform"/>
            <person name="Russ C."/>
            <person name="Tyler B."/>
            <person name="van West P."/>
            <person name="Dieguez-Uribeondo J."/>
            <person name="Young S.K."/>
            <person name="Zeng Q."/>
            <person name="Gargeya S."/>
            <person name="Fitzgerald M."/>
            <person name="Abouelleil A."/>
            <person name="Alvarado L."/>
            <person name="Chapman S.B."/>
            <person name="Gainer-Dewar J."/>
            <person name="Goldberg J."/>
            <person name="Griggs A."/>
            <person name="Gujja S."/>
            <person name="Hansen M."/>
            <person name="Howarth C."/>
            <person name="Imamovic A."/>
            <person name="Ireland A."/>
            <person name="Larimer J."/>
            <person name="McCowan C."/>
            <person name="Murphy C."/>
            <person name="Pearson M."/>
            <person name="Poon T.W."/>
            <person name="Priest M."/>
            <person name="Roberts A."/>
            <person name="Saif S."/>
            <person name="Shea T."/>
            <person name="Sykes S."/>
            <person name="Wortman J."/>
            <person name="Nusbaum C."/>
            <person name="Birren B."/>
        </authorList>
    </citation>
    <scope>NUCLEOTIDE SEQUENCE [LARGE SCALE GENOMIC DNA]</scope>
    <source>
        <strain evidence="1">NJM9701</strain>
    </source>
</reference>
<accession>A0A024UQ43</accession>
<dbReference type="GeneID" id="20078167"/>
<dbReference type="AlphaFoldDB" id="A0A024UQ43"/>
<proteinExistence type="predicted"/>
<gene>
    <name evidence="1" type="ORF">H310_01117</name>
</gene>